<gene>
    <name evidence="1" type="ORF">NHU_04322</name>
</gene>
<evidence type="ECO:0000313" key="2">
    <source>
        <dbReference type="Proteomes" id="UP000064912"/>
    </source>
</evidence>
<proteinExistence type="predicted"/>
<dbReference type="Proteomes" id="UP000064912">
    <property type="component" value="Chromosome"/>
</dbReference>
<dbReference type="KEGG" id="rsu:NHU_04322"/>
<dbReference type="PATRIC" id="fig|35806.4.peg.4422"/>
<protein>
    <submittedName>
        <fullName evidence="1">Type I restriction-modification system, S subunit</fullName>
    </submittedName>
</protein>
<organism evidence="1 2">
    <name type="scientific">Rhodovulum sulfidophilum</name>
    <name type="common">Rhodobacter sulfidophilus</name>
    <dbReference type="NCBI Taxonomy" id="35806"/>
    <lineage>
        <taxon>Bacteria</taxon>
        <taxon>Pseudomonadati</taxon>
        <taxon>Pseudomonadota</taxon>
        <taxon>Alphaproteobacteria</taxon>
        <taxon>Rhodobacterales</taxon>
        <taxon>Paracoccaceae</taxon>
        <taxon>Rhodovulum</taxon>
    </lineage>
</organism>
<dbReference type="AlphaFoldDB" id="A0A0D6B9D2"/>
<accession>A0A0D6B9D2</accession>
<evidence type="ECO:0000313" key="1">
    <source>
        <dbReference type="EMBL" id="BAQ71435.1"/>
    </source>
</evidence>
<sequence length="53" mass="5718">MIDKAEQTSILDALSSSTDKLGLESAELEKLRLQKSGLMDDLLTGRTPVTALL</sequence>
<dbReference type="EMBL" id="AP014800">
    <property type="protein sequence ID" value="BAQ71435.1"/>
    <property type="molecule type" value="Genomic_DNA"/>
</dbReference>
<dbReference type="SUPFAM" id="SSF116734">
    <property type="entry name" value="DNA methylase specificity domain"/>
    <property type="match status" value="1"/>
</dbReference>
<name>A0A0D6B9D2_RHOSU</name>
<reference evidence="1 2" key="1">
    <citation type="submission" date="2015-02" db="EMBL/GenBank/DDBJ databases">
        <title>Genome sequene of Rhodovulum sulfidophilum DSM 2351.</title>
        <authorList>
            <person name="Nagao N."/>
        </authorList>
    </citation>
    <scope>NUCLEOTIDE SEQUENCE [LARGE SCALE GENOMIC DNA]</scope>
    <source>
        <strain evidence="1 2">DSM 2351</strain>
    </source>
</reference>
<dbReference type="Gene3D" id="1.10.287.1120">
    <property type="entry name" value="Bipartite methylase S protein"/>
    <property type="match status" value="1"/>
</dbReference>